<keyword evidence="3" id="KW-0597">Phosphoprotein</keyword>
<evidence type="ECO:0000259" key="8">
    <source>
        <dbReference type="PROSITE" id="PS50112"/>
    </source>
</evidence>
<evidence type="ECO:0000313" key="10">
    <source>
        <dbReference type="EMBL" id="MDT7828846.1"/>
    </source>
</evidence>
<evidence type="ECO:0000256" key="3">
    <source>
        <dbReference type="ARBA" id="ARBA00022553"/>
    </source>
</evidence>
<dbReference type="InterPro" id="IPR000700">
    <property type="entry name" value="PAS-assoc_C"/>
</dbReference>
<dbReference type="InterPro" id="IPR052162">
    <property type="entry name" value="Sensor_kinase/Photoreceptor"/>
</dbReference>
<dbReference type="PROSITE" id="PS50113">
    <property type="entry name" value="PAC"/>
    <property type="match status" value="1"/>
</dbReference>
<dbReference type="SMART" id="SM00091">
    <property type="entry name" value="PAS"/>
    <property type="match status" value="3"/>
</dbReference>
<dbReference type="InterPro" id="IPR003594">
    <property type="entry name" value="HATPase_dom"/>
</dbReference>
<dbReference type="PANTHER" id="PTHR43304">
    <property type="entry name" value="PHYTOCHROME-LIKE PROTEIN CPH1"/>
    <property type="match status" value="1"/>
</dbReference>
<dbReference type="PROSITE" id="PS50109">
    <property type="entry name" value="HIS_KIN"/>
    <property type="match status" value="1"/>
</dbReference>
<keyword evidence="11" id="KW-1185">Reference proteome</keyword>
<sequence>MIEKEKSAVPTFLRDGGEMGRLISAKDWTSHELGDPKNWPISLKVSLSNILKTSFPKFIWWGNDLFCFYNDAYRPSLGKDGKHPSILGERAQDAWAEIWDTIEPMINHVLSTGKSVWRENQLIPIYRNGRMENVYWTFSYSALMGDDEKINGVLVTCTETTQAVLNLQRLEESEDLLKFAVNAAELGTWDYNPITNKFLGNQRLKNWFGLAKNSEIDLSIAMEAIVPEDRNRVENAIQDALKGSNDGKYDIVYSIRNKNTNEKKIVRALGRSWFSDGGAAYRFNGTLQDVTAQEKSAEQLRKANQQIKDEKERFENIVHSAPAGIAIFKGPKVMVEMANPTFLEIIEKEHEQFVGRELDRIFPHIRPEIKSLFTEVFTKRKPVFGKEFFLPIRRKGKIENAYFNFILHPINDTFDDFLEIMLITHEVTEYVVARNALEEKEDQFKNLVLQSPVAKAIFRGNDLRIEMANNKMLDHFWGKTWKQVAGKRLIDVFPELNEQDYIRILRQVITTGKAVRDNDSKSIVIKAEKATVFYVNYVYLPLREMDGSVSGVMITVTDVTNEFLAKEKLINFSKELEDQVEQRTKLLNKANNDLESSIKQLEKANDELESFAYISSHDLQEPLRKIQMFISRISEHEADNLSQKGKVFFDKITESAKRMRRLIDDLLAFSKADNDGFEFEKTDLNTVMDRVLEDRFEHIELSGAKIDQTDLPSIYGVPFQMRQVFDNLIGNALKFAKEDVPPRIQISSEIATLQEIADLNLTQENRYIKVLIRDNGIGFPKGMEHKIFEVFQRTHNKSHYSGTGIGLAIVKKIIVAHNGAITASSEGKGAVFTIYFPEIASEFGISN</sequence>
<dbReference type="SUPFAM" id="SSF55785">
    <property type="entry name" value="PYP-like sensor domain (PAS domain)"/>
    <property type="match status" value="3"/>
</dbReference>
<reference evidence="10 11" key="1">
    <citation type="submission" date="2023-09" db="EMBL/GenBank/DDBJ databases">
        <title>Novel taxa isolated from Blanes Bay.</title>
        <authorList>
            <person name="Rey-Velasco X."/>
            <person name="Lucena T."/>
        </authorList>
    </citation>
    <scope>NUCLEOTIDE SEQUENCE [LARGE SCALE GENOMIC DNA]</scope>
    <source>
        <strain evidence="10 11">S334</strain>
    </source>
</reference>
<protein>
    <recommendedName>
        <fullName evidence="2">histidine kinase</fullName>
        <ecNumber evidence="2">2.7.13.3</ecNumber>
    </recommendedName>
</protein>
<dbReference type="Proteomes" id="UP001250656">
    <property type="component" value="Unassembled WGS sequence"/>
</dbReference>
<dbReference type="InterPro" id="IPR013656">
    <property type="entry name" value="PAS_4"/>
</dbReference>
<dbReference type="InterPro" id="IPR005467">
    <property type="entry name" value="His_kinase_dom"/>
</dbReference>
<dbReference type="CDD" id="cd00082">
    <property type="entry name" value="HisKA"/>
    <property type="match status" value="1"/>
</dbReference>
<keyword evidence="6" id="KW-0175">Coiled coil</keyword>
<organism evidence="10 11">
    <name type="scientific">Pricia mediterranea</name>
    <dbReference type="NCBI Taxonomy" id="3076079"/>
    <lineage>
        <taxon>Bacteria</taxon>
        <taxon>Pseudomonadati</taxon>
        <taxon>Bacteroidota</taxon>
        <taxon>Flavobacteriia</taxon>
        <taxon>Flavobacteriales</taxon>
        <taxon>Flavobacteriaceae</taxon>
        <taxon>Pricia</taxon>
    </lineage>
</organism>
<dbReference type="InterPro" id="IPR003661">
    <property type="entry name" value="HisK_dim/P_dom"/>
</dbReference>
<dbReference type="Gene3D" id="3.30.450.20">
    <property type="entry name" value="PAS domain"/>
    <property type="match status" value="4"/>
</dbReference>
<keyword evidence="5" id="KW-0418">Kinase</keyword>
<dbReference type="InterPro" id="IPR004358">
    <property type="entry name" value="Sig_transdc_His_kin-like_C"/>
</dbReference>
<dbReference type="InterPro" id="IPR036097">
    <property type="entry name" value="HisK_dim/P_sf"/>
</dbReference>
<dbReference type="InterPro" id="IPR036890">
    <property type="entry name" value="HATPase_C_sf"/>
</dbReference>
<evidence type="ECO:0000256" key="1">
    <source>
        <dbReference type="ARBA" id="ARBA00000085"/>
    </source>
</evidence>
<dbReference type="InterPro" id="IPR000014">
    <property type="entry name" value="PAS"/>
</dbReference>
<dbReference type="Pfam" id="PF00512">
    <property type="entry name" value="HisKA"/>
    <property type="match status" value="1"/>
</dbReference>
<dbReference type="SMART" id="SM00387">
    <property type="entry name" value="HATPase_c"/>
    <property type="match status" value="1"/>
</dbReference>
<dbReference type="EMBL" id="JAVTTP010000001">
    <property type="protein sequence ID" value="MDT7828846.1"/>
    <property type="molecule type" value="Genomic_DNA"/>
</dbReference>
<dbReference type="InterPro" id="IPR035965">
    <property type="entry name" value="PAS-like_dom_sf"/>
</dbReference>
<keyword evidence="4" id="KW-0808">Transferase</keyword>
<proteinExistence type="predicted"/>
<feature type="domain" description="PAS" evidence="8">
    <location>
        <begin position="201"/>
        <end position="244"/>
    </location>
</feature>
<dbReference type="RefSeq" id="WP_314014398.1">
    <property type="nucleotide sequence ID" value="NZ_JAVTTP010000001.1"/>
</dbReference>
<dbReference type="PRINTS" id="PR00344">
    <property type="entry name" value="BCTRLSENSOR"/>
</dbReference>
<dbReference type="Gene3D" id="1.10.287.130">
    <property type="match status" value="1"/>
</dbReference>
<dbReference type="Gene3D" id="3.30.565.10">
    <property type="entry name" value="Histidine kinase-like ATPase, C-terminal domain"/>
    <property type="match status" value="1"/>
</dbReference>
<evidence type="ECO:0000256" key="2">
    <source>
        <dbReference type="ARBA" id="ARBA00012438"/>
    </source>
</evidence>
<dbReference type="PANTHER" id="PTHR43304:SF1">
    <property type="entry name" value="PAC DOMAIN-CONTAINING PROTEIN"/>
    <property type="match status" value="1"/>
</dbReference>
<dbReference type="SMART" id="SM00388">
    <property type="entry name" value="HisKA"/>
    <property type="match status" value="1"/>
</dbReference>
<evidence type="ECO:0000256" key="5">
    <source>
        <dbReference type="ARBA" id="ARBA00022777"/>
    </source>
</evidence>
<evidence type="ECO:0000259" key="7">
    <source>
        <dbReference type="PROSITE" id="PS50109"/>
    </source>
</evidence>
<feature type="coiled-coil region" evidence="6">
    <location>
        <begin position="573"/>
        <end position="611"/>
    </location>
</feature>
<feature type="coiled-coil region" evidence="6">
    <location>
        <begin position="290"/>
        <end position="320"/>
    </location>
</feature>
<comment type="catalytic activity">
    <reaction evidence="1">
        <text>ATP + protein L-histidine = ADP + protein N-phospho-L-histidine.</text>
        <dbReference type="EC" id="2.7.13.3"/>
    </reaction>
</comment>
<evidence type="ECO:0000259" key="9">
    <source>
        <dbReference type="PROSITE" id="PS50113"/>
    </source>
</evidence>
<gene>
    <name evidence="10" type="ORF">RQM65_09245</name>
</gene>
<dbReference type="Pfam" id="PF08448">
    <property type="entry name" value="PAS_4"/>
    <property type="match status" value="2"/>
</dbReference>
<dbReference type="PROSITE" id="PS50112">
    <property type="entry name" value="PAS"/>
    <property type="match status" value="1"/>
</dbReference>
<feature type="domain" description="PAC" evidence="9">
    <location>
        <begin position="518"/>
        <end position="571"/>
    </location>
</feature>
<name>A0ABU3L532_9FLAO</name>
<accession>A0ABU3L532</accession>
<dbReference type="NCBIfam" id="TIGR00229">
    <property type="entry name" value="sensory_box"/>
    <property type="match status" value="1"/>
</dbReference>
<evidence type="ECO:0000256" key="6">
    <source>
        <dbReference type="SAM" id="Coils"/>
    </source>
</evidence>
<evidence type="ECO:0000313" key="11">
    <source>
        <dbReference type="Proteomes" id="UP001250656"/>
    </source>
</evidence>
<dbReference type="Pfam" id="PF02518">
    <property type="entry name" value="HATPase_c"/>
    <property type="match status" value="1"/>
</dbReference>
<dbReference type="SUPFAM" id="SSF47384">
    <property type="entry name" value="Homodimeric domain of signal transducing histidine kinase"/>
    <property type="match status" value="1"/>
</dbReference>
<dbReference type="SUPFAM" id="SSF55874">
    <property type="entry name" value="ATPase domain of HSP90 chaperone/DNA topoisomerase II/histidine kinase"/>
    <property type="match status" value="1"/>
</dbReference>
<feature type="domain" description="Histidine kinase" evidence="7">
    <location>
        <begin position="614"/>
        <end position="840"/>
    </location>
</feature>
<dbReference type="EC" id="2.7.13.3" evidence="2"/>
<evidence type="ECO:0000256" key="4">
    <source>
        <dbReference type="ARBA" id="ARBA00022679"/>
    </source>
</evidence>
<comment type="caution">
    <text evidence="10">The sequence shown here is derived from an EMBL/GenBank/DDBJ whole genome shotgun (WGS) entry which is preliminary data.</text>
</comment>